<feature type="region of interest" description="Disordered" evidence="2">
    <location>
        <begin position="364"/>
        <end position="392"/>
    </location>
</feature>
<name>A0A1G8DIG7_9BURK</name>
<evidence type="ECO:0008006" key="5">
    <source>
        <dbReference type="Google" id="ProtNLM"/>
    </source>
</evidence>
<evidence type="ECO:0000313" key="3">
    <source>
        <dbReference type="EMBL" id="SDH57472.1"/>
    </source>
</evidence>
<gene>
    <name evidence="3" type="ORF">SAMN05216466_11141</name>
</gene>
<sequence length="658" mass="74061">MAKGWRSYTIKELGKHIWTGDQIFLAASAKAHTKTRHTTYEINAGALGLQRGGWLEAAVDSAPNPMATPEAGAVARFIVQLASNPSYRSYLDRPVTLLQREDVIALFEAVDATVERSGVGTAIQYSQKVRQFLSRPTVPLATGDLIRDVRYYTSLKTPVPRARDTLSDRPHPNLEDSRLARPASAIEFTDLEDLRTKQVAHFEGRNRVLVELCATVLDAHDFVVESIRAARRIAIDDLNLPPFLCDHIVDKKKIPHYAIRMIHSEALLPVCVYLMDANELYKKPYCIRLPTQKIEAFSPLLTHGGFQEQFGILLSENYLSVHVYMACLVLLMLETGWNSSTVLTLTSDRIEEIDGKYYLHGYKSKSGQNQRSETNASGSAVQSTPQRSESNGLVSKIYEEDDLAKPVKMENPIVVRAINLLLSHRANIDKNSKTDTRQLFLLMSLKIKQGNQMFRVPDIGQATRQFCDFIGHPPFLIDDLRKQAVNTKYVRTRDLRLAQADLGHANPGSTLTYVNGAALRQSKESIIKDFGSILSDSYLFAAGKLFVNPDAKDRKSRLTRTLLLFPPSSLHAEDGDSIADRWLNSDGTFSFQIGEEEIAYCVYQKNYYRKSCAKLVSENPRRFAKYHLPRILFCEALHRFIAQSPLGSKLKDIEGEHK</sequence>
<dbReference type="GO" id="GO:0003677">
    <property type="term" value="F:DNA binding"/>
    <property type="evidence" value="ECO:0007669"/>
    <property type="project" value="InterPro"/>
</dbReference>
<protein>
    <recommendedName>
        <fullName evidence="5">Phage integrase family protein</fullName>
    </recommendedName>
</protein>
<dbReference type="Proteomes" id="UP000199706">
    <property type="component" value="Unassembled WGS sequence"/>
</dbReference>
<reference evidence="3 4" key="1">
    <citation type="submission" date="2016-10" db="EMBL/GenBank/DDBJ databases">
        <authorList>
            <person name="de Groot N.N."/>
        </authorList>
    </citation>
    <scope>NUCLEOTIDE SEQUENCE [LARGE SCALE GENOMIC DNA]</scope>
    <source>
        <strain evidence="3 4">LMG 2247</strain>
    </source>
</reference>
<keyword evidence="1" id="KW-0233">DNA recombination</keyword>
<feature type="compositionally biased region" description="Polar residues" evidence="2">
    <location>
        <begin position="365"/>
        <end position="392"/>
    </location>
</feature>
<evidence type="ECO:0000313" key="4">
    <source>
        <dbReference type="Proteomes" id="UP000199706"/>
    </source>
</evidence>
<dbReference type="SUPFAM" id="SSF56349">
    <property type="entry name" value="DNA breaking-rejoining enzymes"/>
    <property type="match status" value="1"/>
</dbReference>
<accession>A0A1G8DIG7</accession>
<dbReference type="EMBL" id="FNCJ01000011">
    <property type="protein sequence ID" value="SDH57472.1"/>
    <property type="molecule type" value="Genomic_DNA"/>
</dbReference>
<evidence type="ECO:0000256" key="1">
    <source>
        <dbReference type="ARBA" id="ARBA00023172"/>
    </source>
</evidence>
<organism evidence="3 4">
    <name type="scientific">Paraburkholderia phenazinium</name>
    <dbReference type="NCBI Taxonomy" id="60549"/>
    <lineage>
        <taxon>Bacteria</taxon>
        <taxon>Pseudomonadati</taxon>
        <taxon>Pseudomonadota</taxon>
        <taxon>Betaproteobacteria</taxon>
        <taxon>Burkholderiales</taxon>
        <taxon>Burkholderiaceae</taxon>
        <taxon>Paraburkholderia</taxon>
    </lineage>
</organism>
<dbReference type="AlphaFoldDB" id="A0A1G8DIG7"/>
<dbReference type="Gene3D" id="1.10.443.10">
    <property type="entry name" value="Intergrase catalytic core"/>
    <property type="match status" value="1"/>
</dbReference>
<dbReference type="GO" id="GO:0015074">
    <property type="term" value="P:DNA integration"/>
    <property type="evidence" value="ECO:0007669"/>
    <property type="project" value="InterPro"/>
</dbReference>
<proteinExistence type="predicted"/>
<dbReference type="InterPro" id="IPR013762">
    <property type="entry name" value="Integrase-like_cat_sf"/>
</dbReference>
<dbReference type="GO" id="GO:0006310">
    <property type="term" value="P:DNA recombination"/>
    <property type="evidence" value="ECO:0007669"/>
    <property type="project" value="UniProtKB-KW"/>
</dbReference>
<evidence type="ECO:0000256" key="2">
    <source>
        <dbReference type="SAM" id="MobiDB-lite"/>
    </source>
</evidence>
<dbReference type="InterPro" id="IPR011010">
    <property type="entry name" value="DNA_brk_join_enz"/>
</dbReference>